<sequence length="69" mass="7652">MATRSILVNLDVLKSMHQIVGPLESASGAQPQVVPKRLRMAEFGCMIAVRHLYYDPERDSAVSIKLTLV</sequence>
<comment type="caution">
    <text evidence="1">The sequence shown here is derived from an EMBL/GenBank/DDBJ whole genome shotgun (WGS) entry which is preliminary data.</text>
</comment>
<gene>
    <name evidence="1" type="ORF">CKO25_18075</name>
</gene>
<accession>A0A9X0WKQ0</accession>
<dbReference type="EMBL" id="NRSD01000027">
    <property type="protein sequence ID" value="MBK1646516.1"/>
    <property type="molecule type" value="Genomic_DNA"/>
</dbReference>
<reference evidence="1 2" key="1">
    <citation type="journal article" date="2020" name="Microorganisms">
        <title>Osmotic Adaptation and Compatible Solute Biosynthesis of Phototrophic Bacteria as Revealed from Genome Analyses.</title>
        <authorList>
            <person name="Imhoff J.F."/>
            <person name="Rahn T."/>
            <person name="Kunzel S."/>
            <person name="Keller A."/>
            <person name="Neulinger S.C."/>
        </authorList>
    </citation>
    <scope>NUCLEOTIDE SEQUENCE [LARGE SCALE GENOMIC DNA]</scope>
    <source>
        <strain evidence="1 2">DSM 21303</strain>
    </source>
</reference>
<evidence type="ECO:0000313" key="2">
    <source>
        <dbReference type="Proteomes" id="UP001138802"/>
    </source>
</evidence>
<keyword evidence="2" id="KW-1185">Reference proteome</keyword>
<evidence type="ECO:0000313" key="1">
    <source>
        <dbReference type="EMBL" id="MBK1646516.1"/>
    </source>
</evidence>
<protein>
    <submittedName>
        <fullName evidence="1">Uncharacterized protein</fullName>
    </submittedName>
</protein>
<dbReference type="Proteomes" id="UP001138802">
    <property type="component" value="Unassembled WGS sequence"/>
</dbReference>
<organism evidence="1 2">
    <name type="scientific">Thiocapsa imhoffii</name>
    <dbReference type="NCBI Taxonomy" id="382777"/>
    <lineage>
        <taxon>Bacteria</taxon>
        <taxon>Pseudomonadati</taxon>
        <taxon>Pseudomonadota</taxon>
        <taxon>Gammaproteobacteria</taxon>
        <taxon>Chromatiales</taxon>
        <taxon>Chromatiaceae</taxon>
        <taxon>Thiocapsa</taxon>
    </lineage>
</organism>
<proteinExistence type="predicted"/>
<name>A0A9X0WKQ0_9GAMM</name>
<dbReference type="AlphaFoldDB" id="A0A9X0WKQ0"/>